<dbReference type="Pfam" id="PF00534">
    <property type="entry name" value="Glycos_transf_1"/>
    <property type="match status" value="1"/>
</dbReference>
<evidence type="ECO:0000259" key="1">
    <source>
        <dbReference type="Pfam" id="PF00534"/>
    </source>
</evidence>
<evidence type="ECO:0000313" key="2">
    <source>
        <dbReference type="EMBL" id="XBO37114.1"/>
    </source>
</evidence>
<reference evidence="2" key="1">
    <citation type="submission" date="2024-05" db="EMBL/GenBank/DDBJ databases">
        <authorList>
            <person name="Kim S."/>
            <person name="Heo J."/>
            <person name="Choi H."/>
            <person name="Choi Y."/>
            <person name="Kwon S.-W."/>
            <person name="Kim Y."/>
        </authorList>
    </citation>
    <scope>NUCLEOTIDE SEQUENCE</scope>
    <source>
        <strain evidence="2">KACC 23698</strain>
    </source>
</reference>
<dbReference type="AlphaFoldDB" id="A0AAU7JAD4"/>
<dbReference type="EMBL" id="CP157484">
    <property type="protein sequence ID" value="XBO37114.1"/>
    <property type="molecule type" value="Genomic_DNA"/>
</dbReference>
<dbReference type="InterPro" id="IPR050194">
    <property type="entry name" value="Glycosyltransferase_grp1"/>
</dbReference>
<sequence length="372" mass="41817">MKVSIVHDWFFEIAGSEKVVKQMLEIWPQAKLHAQFCKLDAAQIAQLGLPPVETTWLQHAPGIARFPSLYVPFMPLSIETLDVSSADVVISSHHTAAKGVLTSPEQLHLCYCYSPLRAAWDLREEYLSKVPAPLRPLGRYALHRLRRSEVQASFGVDHFIAISRFVAQRISKYYRREATIIHPPAELDAYSVGAEKDDFFLCLGRLVRYKQAGMIVEAFRRMPNRRLVVIGEGEDAALLSRLAEGCPNIQLMGRQPDDVVKDHLQRARALVLASIEDFGLTTVEAQACGTPVIGYDRGGIRDIIVDPAHGLLYAQRGPAEIQQAVERFVEIESTFSAQACAENAQRFSKDRFAERLRGVLDQQLDLTRERLN</sequence>
<dbReference type="GO" id="GO:0016757">
    <property type="term" value="F:glycosyltransferase activity"/>
    <property type="evidence" value="ECO:0007669"/>
    <property type="project" value="UniProtKB-KW"/>
</dbReference>
<dbReference type="PANTHER" id="PTHR45947:SF3">
    <property type="entry name" value="SULFOQUINOVOSYL TRANSFERASE SQD2"/>
    <property type="match status" value="1"/>
</dbReference>
<dbReference type="InterPro" id="IPR001296">
    <property type="entry name" value="Glyco_trans_1"/>
</dbReference>
<gene>
    <name evidence="2" type="ORF">ABEG18_15365</name>
</gene>
<keyword evidence="2" id="KW-0808">Transferase</keyword>
<organism evidence="2">
    <name type="scientific">Alsobacter sp. KACC 23698</name>
    <dbReference type="NCBI Taxonomy" id="3149229"/>
    <lineage>
        <taxon>Bacteria</taxon>
        <taxon>Pseudomonadati</taxon>
        <taxon>Pseudomonadota</taxon>
        <taxon>Alphaproteobacteria</taxon>
        <taxon>Hyphomicrobiales</taxon>
        <taxon>Alsobacteraceae</taxon>
        <taxon>Alsobacter</taxon>
    </lineage>
</organism>
<dbReference type="RefSeq" id="WP_406853935.1">
    <property type="nucleotide sequence ID" value="NZ_CP157484.1"/>
</dbReference>
<dbReference type="EC" id="2.4.-.-" evidence="2"/>
<feature type="domain" description="Glycosyl transferase family 1" evidence="1">
    <location>
        <begin position="194"/>
        <end position="346"/>
    </location>
</feature>
<dbReference type="Gene3D" id="3.40.50.2000">
    <property type="entry name" value="Glycogen Phosphorylase B"/>
    <property type="match status" value="2"/>
</dbReference>
<keyword evidence="2" id="KW-0328">Glycosyltransferase</keyword>
<protein>
    <submittedName>
        <fullName evidence="2">Glycosyltransferase</fullName>
        <ecNumber evidence="2">2.4.-.-</ecNumber>
    </submittedName>
</protein>
<name>A0AAU7JAD4_9HYPH</name>
<accession>A0AAU7JAD4</accession>
<proteinExistence type="predicted"/>
<dbReference type="SUPFAM" id="SSF53756">
    <property type="entry name" value="UDP-Glycosyltransferase/glycogen phosphorylase"/>
    <property type="match status" value="1"/>
</dbReference>
<dbReference type="PANTHER" id="PTHR45947">
    <property type="entry name" value="SULFOQUINOVOSYL TRANSFERASE SQD2"/>
    <property type="match status" value="1"/>
</dbReference>